<dbReference type="Proteomes" id="UP000054196">
    <property type="component" value="Unassembled WGS sequence"/>
</dbReference>
<evidence type="ECO:0000313" key="2">
    <source>
        <dbReference type="Proteomes" id="UP000054196"/>
    </source>
</evidence>
<evidence type="ECO:0008006" key="3">
    <source>
        <dbReference type="Google" id="ProtNLM"/>
    </source>
</evidence>
<accession>R7S5A4</accession>
<dbReference type="SUPFAM" id="SSF55961">
    <property type="entry name" value="Bet v1-like"/>
    <property type="match status" value="1"/>
</dbReference>
<evidence type="ECO:0000313" key="1">
    <source>
        <dbReference type="EMBL" id="EIN05082.1"/>
    </source>
</evidence>
<dbReference type="KEGG" id="psq:PUNSTDRAFT_55011"/>
<dbReference type="GeneID" id="18883917"/>
<proteinExistence type="predicted"/>
<dbReference type="AlphaFoldDB" id="R7S5A4"/>
<sequence>MSVVKSISATRPVNPPGCSIVLTEAQVWEGLEIKLRHPTTFVDLITFSELAEDHGDKIVRNIRLKGNPTLISEPCWFYANTMARGTYPNGEFIEDVISYGPNDELYFSITCINILVGGLGEPEGGEPPSAKVVAARLGAEIEKALQRIRELVEDGTIPK</sequence>
<dbReference type="InterPro" id="IPR015075">
    <property type="entry name" value="AtaL"/>
</dbReference>
<dbReference type="Pfam" id="PF08982">
    <property type="entry name" value="AtaL"/>
    <property type="match status" value="1"/>
</dbReference>
<gene>
    <name evidence="1" type="ORF">PUNSTDRAFT_55011</name>
</gene>
<dbReference type="InterPro" id="IPR023393">
    <property type="entry name" value="START-like_dom_sf"/>
</dbReference>
<name>R7S5A4_PUNST</name>
<protein>
    <recommendedName>
        <fullName evidence="3">DUF1857-domain-containing protein</fullName>
    </recommendedName>
</protein>
<reference evidence="2" key="1">
    <citation type="journal article" date="2012" name="Science">
        <title>The Paleozoic origin of enzymatic lignin decomposition reconstructed from 31 fungal genomes.</title>
        <authorList>
            <person name="Floudas D."/>
            <person name="Binder M."/>
            <person name="Riley R."/>
            <person name="Barry K."/>
            <person name="Blanchette R.A."/>
            <person name="Henrissat B."/>
            <person name="Martinez A.T."/>
            <person name="Otillar R."/>
            <person name="Spatafora J.W."/>
            <person name="Yadav J.S."/>
            <person name="Aerts A."/>
            <person name="Benoit I."/>
            <person name="Boyd A."/>
            <person name="Carlson A."/>
            <person name="Copeland A."/>
            <person name="Coutinho P.M."/>
            <person name="de Vries R.P."/>
            <person name="Ferreira P."/>
            <person name="Findley K."/>
            <person name="Foster B."/>
            <person name="Gaskell J."/>
            <person name="Glotzer D."/>
            <person name="Gorecki P."/>
            <person name="Heitman J."/>
            <person name="Hesse C."/>
            <person name="Hori C."/>
            <person name="Igarashi K."/>
            <person name="Jurgens J.A."/>
            <person name="Kallen N."/>
            <person name="Kersten P."/>
            <person name="Kohler A."/>
            <person name="Kuees U."/>
            <person name="Kumar T.K.A."/>
            <person name="Kuo A."/>
            <person name="LaButti K."/>
            <person name="Larrondo L.F."/>
            <person name="Lindquist E."/>
            <person name="Ling A."/>
            <person name="Lombard V."/>
            <person name="Lucas S."/>
            <person name="Lundell T."/>
            <person name="Martin R."/>
            <person name="McLaughlin D.J."/>
            <person name="Morgenstern I."/>
            <person name="Morin E."/>
            <person name="Murat C."/>
            <person name="Nagy L.G."/>
            <person name="Nolan M."/>
            <person name="Ohm R.A."/>
            <person name="Patyshakuliyeva A."/>
            <person name="Rokas A."/>
            <person name="Ruiz-Duenas F.J."/>
            <person name="Sabat G."/>
            <person name="Salamov A."/>
            <person name="Samejima M."/>
            <person name="Schmutz J."/>
            <person name="Slot J.C."/>
            <person name="St John F."/>
            <person name="Stenlid J."/>
            <person name="Sun H."/>
            <person name="Sun S."/>
            <person name="Syed K."/>
            <person name="Tsang A."/>
            <person name="Wiebenga A."/>
            <person name="Young D."/>
            <person name="Pisabarro A."/>
            <person name="Eastwood D.C."/>
            <person name="Martin F."/>
            <person name="Cullen D."/>
            <person name="Grigoriev I.V."/>
            <person name="Hibbett D.S."/>
        </authorList>
    </citation>
    <scope>NUCLEOTIDE SEQUENCE [LARGE SCALE GENOMIC DNA]</scope>
    <source>
        <strain evidence="2">HHB-11173 SS5</strain>
    </source>
</reference>
<keyword evidence="2" id="KW-1185">Reference proteome</keyword>
<dbReference type="OrthoDB" id="2320332at2759"/>
<dbReference type="HOGENOM" id="CLU_111642_2_0_1"/>
<dbReference type="RefSeq" id="XP_007387485.1">
    <property type="nucleotide sequence ID" value="XM_007387423.1"/>
</dbReference>
<dbReference type="Gene3D" id="3.30.530.20">
    <property type="match status" value="1"/>
</dbReference>
<dbReference type="EMBL" id="JH687551">
    <property type="protein sequence ID" value="EIN05082.1"/>
    <property type="molecule type" value="Genomic_DNA"/>
</dbReference>
<organism evidence="1 2">
    <name type="scientific">Punctularia strigosozonata (strain HHB-11173)</name>
    <name type="common">White-rot fungus</name>
    <dbReference type="NCBI Taxonomy" id="741275"/>
    <lineage>
        <taxon>Eukaryota</taxon>
        <taxon>Fungi</taxon>
        <taxon>Dikarya</taxon>
        <taxon>Basidiomycota</taxon>
        <taxon>Agaricomycotina</taxon>
        <taxon>Agaricomycetes</taxon>
        <taxon>Corticiales</taxon>
        <taxon>Punctulariaceae</taxon>
        <taxon>Punctularia</taxon>
    </lineage>
</organism>